<evidence type="ECO:0000313" key="1">
    <source>
        <dbReference type="EMBL" id="BAG19165.1"/>
    </source>
</evidence>
<dbReference type="KEGG" id="sgr:SGR_2336"/>
<protein>
    <submittedName>
        <fullName evidence="1">Uncharacterized protein</fullName>
    </submittedName>
</protein>
<dbReference type="Proteomes" id="UP000001685">
    <property type="component" value="Chromosome"/>
</dbReference>
<dbReference type="eggNOG" id="ENOG503493M">
    <property type="taxonomic scope" value="Bacteria"/>
</dbReference>
<proteinExistence type="predicted"/>
<accession>B1W1E0</accession>
<sequence>MPCCTYPNTQDRFRPVPLRRREEAIEVISIIETQKMTDLSVVSACSLGLTRSSVASLRATGLSGVSAVRPLSPASLPVTRERNERPIEAPAAAVAKAAQAQAYAFAAAGAGAEKQTQQHHTMWAFRGPEPWSDPA</sequence>
<organism evidence="1 2">
    <name type="scientific">Streptomyces griseus subsp. griseus (strain JCM 4626 / CBS 651.72 / NBRC 13350 / KCC S-0626 / ISP 5235)</name>
    <dbReference type="NCBI Taxonomy" id="455632"/>
    <lineage>
        <taxon>Bacteria</taxon>
        <taxon>Bacillati</taxon>
        <taxon>Actinomycetota</taxon>
        <taxon>Actinomycetes</taxon>
        <taxon>Kitasatosporales</taxon>
        <taxon>Streptomycetaceae</taxon>
        <taxon>Streptomyces</taxon>
    </lineage>
</organism>
<dbReference type="HOGENOM" id="CLU_153264_0_0_11"/>
<reference evidence="2" key="1">
    <citation type="journal article" date="2008" name="J. Bacteriol.">
        <title>Genome sequence of the streptomycin-producing microorganism Streptomyces griseus IFO 13350.</title>
        <authorList>
            <person name="Ohnishi Y."/>
            <person name="Ishikawa J."/>
            <person name="Hara H."/>
            <person name="Suzuki H."/>
            <person name="Ikenoya M."/>
            <person name="Ikeda H."/>
            <person name="Yamashita A."/>
            <person name="Hattori M."/>
            <person name="Horinouchi S."/>
        </authorList>
    </citation>
    <scope>NUCLEOTIDE SEQUENCE [LARGE SCALE GENOMIC DNA]</scope>
    <source>
        <strain evidence="2">JCM 4626 / NBRC 13350</strain>
    </source>
</reference>
<dbReference type="AlphaFoldDB" id="B1W1E0"/>
<evidence type="ECO:0000313" key="2">
    <source>
        <dbReference type="Proteomes" id="UP000001685"/>
    </source>
</evidence>
<dbReference type="EMBL" id="AP009493">
    <property type="protein sequence ID" value="BAG19165.1"/>
    <property type="molecule type" value="Genomic_DNA"/>
</dbReference>
<gene>
    <name evidence="1" type="ordered locus">SGR_2336</name>
</gene>
<name>B1W1E0_STRGG</name>